<accession>A0A8S3HIH9</accession>
<evidence type="ECO:0000313" key="1">
    <source>
        <dbReference type="EMBL" id="CAF5183477.1"/>
    </source>
</evidence>
<protein>
    <submittedName>
        <fullName evidence="1">Uncharacterized protein</fullName>
    </submittedName>
</protein>
<organism evidence="1 2">
    <name type="scientific">Rotaria magnacalcarata</name>
    <dbReference type="NCBI Taxonomy" id="392030"/>
    <lineage>
        <taxon>Eukaryota</taxon>
        <taxon>Metazoa</taxon>
        <taxon>Spiralia</taxon>
        <taxon>Gnathifera</taxon>
        <taxon>Rotifera</taxon>
        <taxon>Eurotatoria</taxon>
        <taxon>Bdelloidea</taxon>
        <taxon>Philodinida</taxon>
        <taxon>Philodinidae</taxon>
        <taxon>Rotaria</taxon>
    </lineage>
</organism>
<dbReference type="AlphaFoldDB" id="A0A8S3HIH9"/>
<dbReference type="InterPro" id="IPR015422">
    <property type="entry name" value="PyrdxlP-dep_Trfase_small"/>
</dbReference>
<dbReference type="Gene3D" id="3.90.1150.10">
    <property type="entry name" value="Aspartate Aminotransferase, domain 1"/>
    <property type="match status" value="1"/>
</dbReference>
<dbReference type="EMBL" id="CAJOBI010319986">
    <property type="protein sequence ID" value="CAF5183477.1"/>
    <property type="molecule type" value="Genomic_DNA"/>
</dbReference>
<name>A0A8S3HIH9_9BILA</name>
<feature type="non-terminal residue" evidence="1">
    <location>
        <position position="62"/>
    </location>
</feature>
<gene>
    <name evidence="1" type="ORF">SMN809_LOCUS69674</name>
</gene>
<reference evidence="1" key="1">
    <citation type="submission" date="2021-02" db="EMBL/GenBank/DDBJ databases">
        <authorList>
            <person name="Nowell W R."/>
        </authorList>
    </citation>
    <scope>NUCLEOTIDE SEQUENCE</scope>
</reference>
<dbReference type="Proteomes" id="UP000676336">
    <property type="component" value="Unassembled WGS sequence"/>
</dbReference>
<comment type="caution">
    <text evidence="1">The sequence shown here is derived from an EMBL/GenBank/DDBJ whole genome shotgun (WGS) entry which is preliminary data.</text>
</comment>
<evidence type="ECO:0000313" key="2">
    <source>
        <dbReference type="Proteomes" id="UP000676336"/>
    </source>
</evidence>
<sequence>MDTLSIRGQNMSKNVTQILKNFLLVLKNPYDEESNPNGICNCGVADNYLCENELISKLQSIQ</sequence>
<proteinExistence type="predicted"/>